<keyword evidence="1" id="KW-0645">Protease</keyword>
<comment type="catalytic activity">
    <reaction evidence="1">
        <text>Hydrolysis of proteins in presence of ATP.</text>
        <dbReference type="EC" id="3.4.21.53"/>
    </reaction>
</comment>
<dbReference type="EMBL" id="RBWV01000013">
    <property type="protein sequence ID" value="RKS72535.1"/>
    <property type="molecule type" value="Genomic_DNA"/>
</dbReference>
<dbReference type="InterPro" id="IPR036034">
    <property type="entry name" value="PDZ_sf"/>
</dbReference>
<dbReference type="InterPro" id="IPR001478">
    <property type="entry name" value="PDZ"/>
</dbReference>
<feature type="domain" description="PDZ" evidence="3">
    <location>
        <begin position="121"/>
        <end position="185"/>
    </location>
</feature>
<dbReference type="GO" id="GO:0004252">
    <property type="term" value="F:serine-type endopeptidase activity"/>
    <property type="evidence" value="ECO:0007669"/>
    <property type="project" value="UniProtKB-UniRule"/>
</dbReference>
<dbReference type="PROSITE" id="PS51786">
    <property type="entry name" value="LON_PROTEOLYTIC"/>
    <property type="match status" value="1"/>
</dbReference>
<comment type="caution">
    <text evidence="5">The sequence shown here is derived from an EMBL/GenBank/DDBJ whole genome shotgun (WGS) entry which is preliminary data.</text>
</comment>
<dbReference type="PROSITE" id="PS50106">
    <property type="entry name" value="PDZ"/>
    <property type="match status" value="1"/>
</dbReference>
<evidence type="ECO:0000259" key="3">
    <source>
        <dbReference type="PROSITE" id="PS50106"/>
    </source>
</evidence>
<comment type="similarity">
    <text evidence="1">Belongs to the peptidase S16 family.</text>
</comment>
<dbReference type="GO" id="GO:0005524">
    <property type="term" value="F:ATP binding"/>
    <property type="evidence" value="ECO:0007669"/>
    <property type="project" value="InterPro"/>
</dbReference>
<feature type="compositionally biased region" description="Polar residues" evidence="2">
    <location>
        <begin position="176"/>
        <end position="185"/>
    </location>
</feature>
<dbReference type="Pfam" id="PF13180">
    <property type="entry name" value="PDZ_2"/>
    <property type="match status" value="1"/>
</dbReference>
<dbReference type="Gene3D" id="3.30.230.10">
    <property type="match status" value="1"/>
</dbReference>
<dbReference type="InterPro" id="IPR020568">
    <property type="entry name" value="Ribosomal_Su5_D2-typ_SF"/>
</dbReference>
<keyword evidence="6" id="KW-1185">Reference proteome</keyword>
<evidence type="ECO:0000259" key="4">
    <source>
        <dbReference type="PROSITE" id="PS51786"/>
    </source>
</evidence>
<dbReference type="InterPro" id="IPR008269">
    <property type="entry name" value="Lon_proteolytic"/>
</dbReference>
<sequence length="349" mass="35972">MTLRPRTVTLTSGAILIVVLTALASWLPVPYVVLSPGPTANTLGTDGSNGEVISISGHATYPTSGHLQLLTVSLRGGPGRRMDLVTALRAWFDPHDAVVPTKVEFPDNPTPQQVEKRNAEDMELSQSAATTAALTQLGIPIERDIVVKSIQEGAPALGTLKAGDVVRSVDGKPASTPESVSSAIQAHTPGDPVSMTVERGGKTLTLQVPTAANEQGKARIGVEQAVRQTYPFQVKIGLQDVGGPSAGMMFALGIIDKLTPGELTGGQFVAGTGTIDDSGKVGPIGGIQQKLAGARAAGARWFLAPADNCGETHGVVPKGLRVVKVSTLKEAYADVTAIGQGKAAALPTC</sequence>
<evidence type="ECO:0000256" key="1">
    <source>
        <dbReference type="PROSITE-ProRule" id="PRU01122"/>
    </source>
</evidence>
<dbReference type="InterPro" id="IPR014721">
    <property type="entry name" value="Ribsml_uS5_D2-typ_fold_subgr"/>
</dbReference>
<gene>
    <name evidence="5" type="ORF">CLV35_2780</name>
</gene>
<dbReference type="SUPFAM" id="SSF50156">
    <property type="entry name" value="PDZ domain-like"/>
    <property type="match status" value="1"/>
</dbReference>
<dbReference type="PANTHER" id="PTHR10046">
    <property type="entry name" value="ATP DEPENDENT LON PROTEASE FAMILY MEMBER"/>
    <property type="match status" value="1"/>
</dbReference>
<keyword evidence="1" id="KW-0720">Serine protease</keyword>
<proteinExistence type="inferred from homology"/>
<dbReference type="Gene3D" id="2.30.42.10">
    <property type="match status" value="1"/>
</dbReference>
<dbReference type="EC" id="3.4.21.53" evidence="1"/>
<dbReference type="GO" id="GO:0006508">
    <property type="term" value="P:proteolysis"/>
    <property type="evidence" value="ECO:0007669"/>
    <property type="project" value="UniProtKB-KW"/>
</dbReference>
<evidence type="ECO:0000313" key="6">
    <source>
        <dbReference type="Proteomes" id="UP000281955"/>
    </source>
</evidence>
<dbReference type="SMART" id="SM00228">
    <property type="entry name" value="PDZ"/>
    <property type="match status" value="1"/>
</dbReference>
<dbReference type="GO" id="GO:0030163">
    <property type="term" value="P:protein catabolic process"/>
    <property type="evidence" value="ECO:0007669"/>
    <property type="project" value="InterPro"/>
</dbReference>
<dbReference type="AlphaFoldDB" id="A0A420XMN5"/>
<keyword evidence="1" id="KW-0378">Hydrolase</keyword>
<dbReference type="Pfam" id="PF05362">
    <property type="entry name" value="Lon_C"/>
    <property type="match status" value="1"/>
</dbReference>
<name>A0A420XMN5_9ACTN</name>
<dbReference type="SUPFAM" id="SSF54211">
    <property type="entry name" value="Ribosomal protein S5 domain 2-like"/>
    <property type="match status" value="1"/>
</dbReference>
<feature type="active site" evidence="1">
    <location>
        <position position="245"/>
    </location>
</feature>
<feature type="region of interest" description="Disordered" evidence="2">
    <location>
        <begin position="170"/>
        <end position="190"/>
    </location>
</feature>
<organism evidence="5 6">
    <name type="scientific">Motilibacter peucedani</name>
    <dbReference type="NCBI Taxonomy" id="598650"/>
    <lineage>
        <taxon>Bacteria</taxon>
        <taxon>Bacillati</taxon>
        <taxon>Actinomycetota</taxon>
        <taxon>Actinomycetes</taxon>
        <taxon>Motilibacterales</taxon>
        <taxon>Motilibacteraceae</taxon>
        <taxon>Motilibacter</taxon>
    </lineage>
</organism>
<evidence type="ECO:0000256" key="2">
    <source>
        <dbReference type="SAM" id="MobiDB-lite"/>
    </source>
</evidence>
<reference evidence="5 6" key="1">
    <citation type="submission" date="2018-10" db="EMBL/GenBank/DDBJ databases">
        <title>Genomic Encyclopedia of Archaeal and Bacterial Type Strains, Phase II (KMG-II): from individual species to whole genera.</title>
        <authorList>
            <person name="Goeker M."/>
        </authorList>
    </citation>
    <scope>NUCLEOTIDE SEQUENCE [LARGE SCALE GENOMIC DNA]</scope>
    <source>
        <strain evidence="5 6">RP-AC37</strain>
    </source>
</reference>
<dbReference type="GO" id="GO:0004176">
    <property type="term" value="F:ATP-dependent peptidase activity"/>
    <property type="evidence" value="ECO:0007669"/>
    <property type="project" value="UniProtKB-UniRule"/>
</dbReference>
<feature type="active site" evidence="1">
    <location>
        <position position="290"/>
    </location>
</feature>
<dbReference type="Proteomes" id="UP000281955">
    <property type="component" value="Unassembled WGS sequence"/>
</dbReference>
<dbReference type="InterPro" id="IPR027065">
    <property type="entry name" value="Lon_Prtase"/>
</dbReference>
<feature type="domain" description="Lon proteolytic" evidence="4">
    <location>
        <begin position="240"/>
        <end position="338"/>
    </location>
</feature>
<accession>A0A420XMN5</accession>
<dbReference type="InParanoid" id="A0A420XMN5"/>
<protein>
    <recommendedName>
        <fullName evidence="1">endopeptidase La</fullName>
        <ecNumber evidence="1">3.4.21.53</ecNumber>
    </recommendedName>
</protein>
<evidence type="ECO:0000313" key="5">
    <source>
        <dbReference type="EMBL" id="RKS72535.1"/>
    </source>
</evidence>